<feature type="region of interest" description="Disordered" evidence="3">
    <location>
        <begin position="1"/>
        <end position="23"/>
    </location>
</feature>
<evidence type="ECO:0000256" key="2">
    <source>
        <dbReference type="ARBA" id="ARBA00023002"/>
    </source>
</evidence>
<feature type="domain" description="Gfo/Idh/MocA-like oxidoreductase N-terminal" evidence="4">
    <location>
        <begin position="27"/>
        <end position="146"/>
    </location>
</feature>
<accession>A0A4R0JTF0</accession>
<evidence type="ECO:0000256" key="1">
    <source>
        <dbReference type="ARBA" id="ARBA00010928"/>
    </source>
</evidence>
<reference evidence="5 6" key="1">
    <citation type="submission" date="2019-02" db="EMBL/GenBank/DDBJ databases">
        <title>Kribbella capetownensis sp. nov. and Kribbella speibonae sp. nov., isolated from soil.</title>
        <authorList>
            <person name="Curtis S.M."/>
            <person name="Norton I."/>
            <person name="Everest G.J."/>
            <person name="Meyers P.R."/>
        </authorList>
    </citation>
    <scope>NUCLEOTIDE SEQUENCE [LARGE SCALE GENOMIC DNA]</scope>
    <source>
        <strain evidence="5 6">YM53</strain>
    </source>
</reference>
<evidence type="ECO:0000313" key="5">
    <source>
        <dbReference type="EMBL" id="TCC50701.1"/>
    </source>
</evidence>
<keyword evidence="2" id="KW-0560">Oxidoreductase</keyword>
<dbReference type="PANTHER" id="PTHR43708">
    <property type="entry name" value="CONSERVED EXPRESSED OXIDOREDUCTASE (EUROFUNG)"/>
    <property type="match status" value="1"/>
</dbReference>
<evidence type="ECO:0000256" key="3">
    <source>
        <dbReference type="SAM" id="MobiDB-lite"/>
    </source>
</evidence>
<name>A0A4R0JTF0_9ACTN</name>
<protein>
    <recommendedName>
        <fullName evidence="4">Gfo/Idh/MocA-like oxidoreductase N-terminal domain-containing protein</fullName>
    </recommendedName>
</protein>
<dbReference type="GO" id="GO:0000166">
    <property type="term" value="F:nucleotide binding"/>
    <property type="evidence" value="ECO:0007669"/>
    <property type="project" value="InterPro"/>
</dbReference>
<dbReference type="InterPro" id="IPR051317">
    <property type="entry name" value="Gfo/Idh/MocA_oxidoreduct"/>
</dbReference>
<dbReference type="Proteomes" id="UP000293342">
    <property type="component" value="Unassembled WGS sequence"/>
</dbReference>
<dbReference type="Gene3D" id="3.40.50.720">
    <property type="entry name" value="NAD(P)-binding Rossmann-like Domain"/>
    <property type="match status" value="1"/>
</dbReference>
<keyword evidence="6" id="KW-1185">Reference proteome</keyword>
<sequence>MRSKWCSASTNPPGPVVRSSSPGETDVRIGIIGTENSHVDHIIDYLNVERRAGETRVVALCGGASERNEKLRVIGQLERLVDAPTDLLGLVDAVIITDRHGGLHRDHAVPFLAEGLPVFVDKPLACSEADARAIVAAAREHDALLTSSSAVRWVPDTDALAEQAVSLGAPQTVITTGPADPGSEYGGIYFYGIHPVDVALRLAPGAVGEVSVEQFADTIVAGADVGGVRVVVQFVRPSSDGRVPFHGLVVGRHGLAARELILGPSYVEPGLRAFLEMVETRRPPIDYDDLVRPMQFLDAVVEAIRSH</sequence>
<evidence type="ECO:0000313" key="6">
    <source>
        <dbReference type="Proteomes" id="UP000293342"/>
    </source>
</evidence>
<dbReference type="AlphaFoldDB" id="A0A4R0JTF0"/>
<comment type="similarity">
    <text evidence="1">Belongs to the Gfo/Idh/MocA family.</text>
</comment>
<dbReference type="InterPro" id="IPR036291">
    <property type="entry name" value="NAD(P)-bd_dom_sf"/>
</dbReference>
<organism evidence="5 6">
    <name type="scientific">Kribbella capetownensis</name>
    <dbReference type="NCBI Taxonomy" id="1572659"/>
    <lineage>
        <taxon>Bacteria</taxon>
        <taxon>Bacillati</taxon>
        <taxon>Actinomycetota</taxon>
        <taxon>Actinomycetes</taxon>
        <taxon>Propionibacteriales</taxon>
        <taxon>Kribbellaceae</taxon>
        <taxon>Kribbella</taxon>
    </lineage>
</organism>
<dbReference type="OrthoDB" id="256869at2"/>
<dbReference type="GO" id="GO:0016491">
    <property type="term" value="F:oxidoreductase activity"/>
    <property type="evidence" value="ECO:0007669"/>
    <property type="project" value="UniProtKB-KW"/>
</dbReference>
<gene>
    <name evidence="5" type="ORF">E0H75_10980</name>
</gene>
<dbReference type="Pfam" id="PF01408">
    <property type="entry name" value="GFO_IDH_MocA"/>
    <property type="match status" value="1"/>
</dbReference>
<dbReference type="EMBL" id="SJKD01000002">
    <property type="protein sequence ID" value="TCC50701.1"/>
    <property type="molecule type" value="Genomic_DNA"/>
</dbReference>
<proteinExistence type="inferred from homology"/>
<dbReference type="PANTHER" id="PTHR43708:SF5">
    <property type="entry name" value="CONSERVED EXPRESSED OXIDOREDUCTASE (EUROFUNG)-RELATED"/>
    <property type="match status" value="1"/>
</dbReference>
<dbReference type="InterPro" id="IPR000683">
    <property type="entry name" value="Gfo/Idh/MocA-like_OxRdtase_N"/>
</dbReference>
<dbReference type="SUPFAM" id="SSF51735">
    <property type="entry name" value="NAD(P)-binding Rossmann-fold domains"/>
    <property type="match status" value="1"/>
</dbReference>
<feature type="compositionally biased region" description="Polar residues" evidence="3">
    <location>
        <begin position="1"/>
        <end position="11"/>
    </location>
</feature>
<comment type="caution">
    <text evidence="5">The sequence shown here is derived from an EMBL/GenBank/DDBJ whole genome shotgun (WGS) entry which is preliminary data.</text>
</comment>
<evidence type="ECO:0000259" key="4">
    <source>
        <dbReference type="Pfam" id="PF01408"/>
    </source>
</evidence>